<reference evidence="3" key="1">
    <citation type="journal article" date="2019" name="Int. J. Syst. Evol. Microbiol.">
        <title>The Global Catalogue of Microorganisms (GCM) 10K type strain sequencing project: providing services to taxonomists for standard genome sequencing and annotation.</title>
        <authorList>
            <consortium name="The Broad Institute Genomics Platform"/>
            <consortium name="The Broad Institute Genome Sequencing Center for Infectious Disease"/>
            <person name="Wu L."/>
            <person name="Ma J."/>
        </authorList>
    </citation>
    <scope>NUCLEOTIDE SEQUENCE [LARGE SCALE GENOMIC DNA]</scope>
    <source>
        <strain evidence="3">CGMCC 4.7198</strain>
    </source>
</reference>
<evidence type="ECO:0000313" key="2">
    <source>
        <dbReference type="EMBL" id="MFD0283247.1"/>
    </source>
</evidence>
<dbReference type="EMBL" id="JBHTEC010000001">
    <property type="protein sequence ID" value="MFD0283247.1"/>
    <property type="molecule type" value="Genomic_DNA"/>
</dbReference>
<name>A0ABW2VGX1_9ACTN</name>
<feature type="signal peptide" evidence="1">
    <location>
        <begin position="1"/>
        <end position="40"/>
    </location>
</feature>
<feature type="chain" id="PRO_5047069015" description="Lipoprotein" evidence="1">
    <location>
        <begin position="41"/>
        <end position="370"/>
    </location>
</feature>
<comment type="caution">
    <text evidence="2">The sequence shown here is derived from an EMBL/GenBank/DDBJ whole genome shotgun (WGS) entry which is preliminary data.</text>
</comment>
<gene>
    <name evidence="2" type="ORF">ACFQZP_16485</name>
</gene>
<evidence type="ECO:0000256" key="1">
    <source>
        <dbReference type="SAM" id="SignalP"/>
    </source>
</evidence>
<sequence>MRFLTTQHQTYKHQTYKHHTRLTRPAARAALLLAALGTTAALTTACSGPGGVDLGKDWKGSSTFALAKVDGLVTIVGINPDKSRAESLAVVPQQADDDDSVTPHIVQLADGRWMVTVPRKGGKPDRRYEINRKDHVLDGRTGGERLRLILPGKTLVAEVAGLSDAKSASGSAESSVLVRNPADWTTKRELKVPGTIGLAASDPASDTICLGSGSGSGTKVSVANLTDGKITSVAVPSGLAVTDLVCPSGHPVVVGSPASGKSGGGVKVTLTRRAAETAVSVDGGRADAVAATDSSVVVAVATGNDTELVEVDATTGKELHRARVKGLTGVANLTHTSAGWLVYADKTVTRVDLATGKTKRFDLPGTLLDS</sequence>
<keyword evidence="1" id="KW-0732">Signal</keyword>
<evidence type="ECO:0008006" key="4">
    <source>
        <dbReference type="Google" id="ProtNLM"/>
    </source>
</evidence>
<evidence type="ECO:0000313" key="3">
    <source>
        <dbReference type="Proteomes" id="UP001596957"/>
    </source>
</evidence>
<proteinExistence type="predicted"/>
<dbReference type="RefSeq" id="WP_381259997.1">
    <property type="nucleotide sequence ID" value="NZ_JBHTBI010000038.1"/>
</dbReference>
<dbReference type="Proteomes" id="UP001596957">
    <property type="component" value="Unassembled WGS sequence"/>
</dbReference>
<organism evidence="2 3">
    <name type="scientific">Streptomyces lutosisoli</name>
    <dbReference type="NCBI Taxonomy" id="2665721"/>
    <lineage>
        <taxon>Bacteria</taxon>
        <taxon>Bacillati</taxon>
        <taxon>Actinomycetota</taxon>
        <taxon>Actinomycetes</taxon>
        <taxon>Kitasatosporales</taxon>
        <taxon>Streptomycetaceae</taxon>
        <taxon>Streptomyces</taxon>
    </lineage>
</organism>
<dbReference type="SUPFAM" id="SSF50969">
    <property type="entry name" value="YVTN repeat-like/Quinoprotein amine dehydrogenase"/>
    <property type="match status" value="1"/>
</dbReference>
<keyword evidence="3" id="KW-1185">Reference proteome</keyword>
<accession>A0ABW2VGX1</accession>
<dbReference type="InterPro" id="IPR011044">
    <property type="entry name" value="Quino_amine_DH_bsu"/>
</dbReference>
<protein>
    <recommendedName>
        <fullName evidence="4">Lipoprotein</fullName>
    </recommendedName>
</protein>